<dbReference type="Proteomes" id="UP000663877">
    <property type="component" value="Unassembled WGS sequence"/>
</dbReference>
<dbReference type="PANTHER" id="PTHR22576">
    <property type="entry name" value="MUCOSA ASSOCIATED LYMPHOID TISSUE LYMPHOMA TRANSLOCATION PROTEIN 1/PARACASPASE"/>
    <property type="match status" value="1"/>
</dbReference>
<evidence type="ECO:0000259" key="4">
    <source>
        <dbReference type="SMART" id="SM00115"/>
    </source>
</evidence>
<keyword evidence="7" id="KW-1185">Reference proteome</keyword>
<keyword evidence="2" id="KW-0677">Repeat</keyword>
<dbReference type="Gene3D" id="2.120.10.30">
    <property type="entry name" value="TolB, C-terminal domain"/>
    <property type="match status" value="2"/>
</dbReference>
<dbReference type="Pfam" id="PF00656">
    <property type="entry name" value="Peptidase_C14"/>
    <property type="match status" value="1"/>
</dbReference>
<organism evidence="6 7">
    <name type="scientific">Adineta steineri</name>
    <dbReference type="NCBI Taxonomy" id="433720"/>
    <lineage>
        <taxon>Eukaryota</taxon>
        <taxon>Metazoa</taxon>
        <taxon>Spiralia</taxon>
        <taxon>Gnathifera</taxon>
        <taxon>Rotifera</taxon>
        <taxon>Eurotatoria</taxon>
        <taxon>Bdelloidea</taxon>
        <taxon>Adinetida</taxon>
        <taxon>Adinetidae</taxon>
        <taxon>Adineta</taxon>
    </lineage>
</organism>
<dbReference type="AlphaFoldDB" id="A0A815F5Q7"/>
<dbReference type="PROSITE" id="PS51125">
    <property type="entry name" value="NHL"/>
    <property type="match status" value="2"/>
</dbReference>
<dbReference type="EMBL" id="CAJNOI010000089">
    <property type="protein sequence ID" value="CAF1039074.1"/>
    <property type="molecule type" value="Genomic_DNA"/>
</dbReference>
<dbReference type="PANTHER" id="PTHR22576:SF41">
    <property type="entry name" value="CASPASE 14, APOPTOSIS-RELATED CYSTEINE PEPTIDASE"/>
    <property type="match status" value="1"/>
</dbReference>
<dbReference type="SUPFAM" id="SSF63829">
    <property type="entry name" value="Calcium-dependent phosphotriesterase"/>
    <property type="match status" value="1"/>
</dbReference>
<feature type="repeat" description="NHL" evidence="3">
    <location>
        <begin position="454"/>
        <end position="485"/>
    </location>
</feature>
<dbReference type="CDD" id="cd05819">
    <property type="entry name" value="NHL"/>
    <property type="match status" value="1"/>
</dbReference>
<gene>
    <name evidence="5" type="ORF">BJG266_LOCUS17963</name>
    <name evidence="6" type="ORF">QVE165_LOCUS32346</name>
</gene>
<evidence type="ECO:0000256" key="1">
    <source>
        <dbReference type="ARBA" id="ARBA00010134"/>
    </source>
</evidence>
<dbReference type="Gene3D" id="3.40.50.1460">
    <property type="match status" value="1"/>
</dbReference>
<evidence type="ECO:0000256" key="3">
    <source>
        <dbReference type="PROSITE-ProRule" id="PRU00504"/>
    </source>
</evidence>
<reference evidence="6" key="1">
    <citation type="submission" date="2021-02" db="EMBL/GenBank/DDBJ databases">
        <authorList>
            <person name="Nowell W R."/>
        </authorList>
    </citation>
    <scope>NUCLEOTIDE SEQUENCE</scope>
</reference>
<sequence length="539" mass="61362">MARRRLALVFGNDSYPVNKLNCCKKDAEDMTIELRKLDFHCGPPHVDRNKRQMDIAIRDFCATIKDDDCVLIYFSGHGMEDKGKNYLLPIEYIHNPEFDCINLEELLKQLNNCRDNLLNIIILDACRADKENNTWKTKATIAENDHDPKPAFGKALSGHIRLPKKSQFVLIYSADPGTVSFADGPHTNGNSYFTHSLLNHISASNTKIEDMMKEVSREIKFKSKHRQRPWINLCLHEDFYFQKETKFNAWRQNAIIVAGGNGQGQKLHQLNHPFGNFIDRKKNIFIADHWNHRIVEWKYNAKEGQIIAGGNSHGNRISQLNYPTDVIVDEQNHSIIIADRGNKRVIRWLNQTQQILIDNIFCYGLAMDKNGFLYVSDIAKNEVRRWNMGEYKTEGIVVAGGNGKGNQLNQLYSPTFIFVDEDESVYVSDTDNNRVMKWRKGAKEGIVVAGGNGKGRNWNQLYHPEGIVVDHLGQIYVADSENHRVMRWSEGDEVGELVVGGNGEGNQLGGPSGLSFDDEGNLYVADWGNHRIVNFEINS</sequence>
<comment type="similarity">
    <text evidence="1">Belongs to the peptidase C14A family.</text>
</comment>
<dbReference type="Pfam" id="PF01436">
    <property type="entry name" value="NHL"/>
    <property type="match status" value="2"/>
</dbReference>
<name>A0A815F5Q7_9BILA</name>
<protein>
    <recommendedName>
        <fullName evidence="4">Peptidase C14A caspase catalytic domain-containing protein</fullName>
    </recommendedName>
</protein>
<dbReference type="OrthoDB" id="412369at2759"/>
<feature type="domain" description="Peptidase C14A caspase catalytic" evidence="4">
    <location>
        <begin position="1"/>
        <end position="243"/>
    </location>
</feature>
<dbReference type="InterPro" id="IPR011600">
    <property type="entry name" value="Pept_C14_caspase"/>
</dbReference>
<dbReference type="InterPro" id="IPR029030">
    <property type="entry name" value="Caspase-like_dom_sf"/>
</dbReference>
<dbReference type="EMBL" id="CAJNOM010000285">
    <property type="protein sequence ID" value="CAF1321053.1"/>
    <property type="molecule type" value="Genomic_DNA"/>
</dbReference>
<comment type="caution">
    <text evidence="6">The sequence shown here is derived from an EMBL/GenBank/DDBJ whole genome shotgun (WGS) entry which is preliminary data.</text>
</comment>
<evidence type="ECO:0000313" key="6">
    <source>
        <dbReference type="EMBL" id="CAF1321053.1"/>
    </source>
</evidence>
<accession>A0A815F5Q7</accession>
<evidence type="ECO:0000313" key="5">
    <source>
        <dbReference type="EMBL" id="CAF1039074.1"/>
    </source>
</evidence>
<dbReference type="SUPFAM" id="SSF52129">
    <property type="entry name" value="Caspase-like"/>
    <property type="match status" value="1"/>
</dbReference>
<dbReference type="InterPro" id="IPR001258">
    <property type="entry name" value="NHL_repeat"/>
</dbReference>
<dbReference type="SMART" id="SM00115">
    <property type="entry name" value="CASc"/>
    <property type="match status" value="1"/>
</dbReference>
<proteinExistence type="inferred from homology"/>
<dbReference type="Proteomes" id="UP000663832">
    <property type="component" value="Unassembled WGS sequence"/>
</dbReference>
<evidence type="ECO:0000313" key="7">
    <source>
        <dbReference type="Proteomes" id="UP000663832"/>
    </source>
</evidence>
<dbReference type="InterPro" id="IPR052039">
    <property type="entry name" value="Caspase-related_regulators"/>
</dbReference>
<dbReference type="GO" id="GO:0004197">
    <property type="term" value="F:cysteine-type endopeptidase activity"/>
    <property type="evidence" value="ECO:0007669"/>
    <property type="project" value="InterPro"/>
</dbReference>
<feature type="repeat" description="NHL" evidence="3">
    <location>
        <begin position="496"/>
        <end position="538"/>
    </location>
</feature>
<dbReference type="GO" id="GO:0006508">
    <property type="term" value="P:proteolysis"/>
    <property type="evidence" value="ECO:0007669"/>
    <property type="project" value="InterPro"/>
</dbReference>
<dbReference type="InterPro" id="IPR011042">
    <property type="entry name" value="6-blade_b-propeller_TolB-like"/>
</dbReference>
<dbReference type="InterPro" id="IPR015917">
    <property type="entry name" value="Pept_C14A"/>
</dbReference>
<evidence type="ECO:0000256" key="2">
    <source>
        <dbReference type="ARBA" id="ARBA00022737"/>
    </source>
</evidence>